<dbReference type="RefSeq" id="WP_207334423.1">
    <property type="nucleotide sequence ID" value="NZ_JAFMYU010000003.1"/>
</dbReference>
<feature type="chain" id="PRO_5036722309" evidence="1">
    <location>
        <begin position="21"/>
        <end position="782"/>
    </location>
</feature>
<keyword evidence="1" id="KW-0732">Signal</keyword>
<dbReference type="Proteomes" id="UP000664795">
    <property type="component" value="Unassembled WGS sequence"/>
</dbReference>
<dbReference type="EMBL" id="JAFMYU010000003">
    <property type="protein sequence ID" value="MBO0930461.1"/>
    <property type="molecule type" value="Genomic_DNA"/>
</dbReference>
<dbReference type="NCBIfam" id="TIGR04131">
    <property type="entry name" value="Bac_Flav_CTERM"/>
    <property type="match status" value="1"/>
</dbReference>
<organism evidence="2 3">
    <name type="scientific">Fibrella aquatilis</name>
    <dbReference type="NCBI Taxonomy" id="2817059"/>
    <lineage>
        <taxon>Bacteria</taxon>
        <taxon>Pseudomonadati</taxon>
        <taxon>Bacteroidota</taxon>
        <taxon>Cytophagia</taxon>
        <taxon>Cytophagales</taxon>
        <taxon>Spirosomataceae</taxon>
        <taxon>Fibrella</taxon>
    </lineage>
</organism>
<reference evidence="2 3" key="1">
    <citation type="submission" date="2021-03" db="EMBL/GenBank/DDBJ databases">
        <title>Fibrella sp. HMF5036 genome sequencing and assembly.</title>
        <authorList>
            <person name="Kang H."/>
            <person name="Kim H."/>
            <person name="Bae S."/>
            <person name="Joh K."/>
        </authorList>
    </citation>
    <scope>NUCLEOTIDE SEQUENCE [LARGE SCALE GENOMIC DNA]</scope>
    <source>
        <strain evidence="2 3">HMF5036</strain>
    </source>
</reference>
<dbReference type="InterPro" id="IPR013783">
    <property type="entry name" value="Ig-like_fold"/>
</dbReference>
<feature type="signal peptide" evidence="1">
    <location>
        <begin position="1"/>
        <end position="20"/>
    </location>
</feature>
<comment type="caution">
    <text evidence="2">The sequence shown here is derived from an EMBL/GenBank/DDBJ whole genome shotgun (WGS) entry which is preliminary data.</text>
</comment>
<name>A0A939JZ17_9BACT</name>
<dbReference type="AlphaFoldDB" id="A0A939JZ17"/>
<dbReference type="Gene3D" id="2.60.40.10">
    <property type="entry name" value="Immunoglobulins"/>
    <property type="match status" value="1"/>
</dbReference>
<dbReference type="InterPro" id="IPR026341">
    <property type="entry name" value="T9SS_type_B"/>
</dbReference>
<accession>A0A939JZ17</accession>
<evidence type="ECO:0000256" key="1">
    <source>
        <dbReference type="SAM" id="SignalP"/>
    </source>
</evidence>
<dbReference type="Pfam" id="PF13585">
    <property type="entry name" value="CHU_C"/>
    <property type="match status" value="1"/>
</dbReference>
<keyword evidence="3" id="KW-1185">Reference proteome</keyword>
<sequence length="782" mass="84721">MKPALLFFMLFCLTSRLAWASHIAGGNVELVATGKPGQYRLSLNLYIDEASKGPEAVIDPQIFLSIFRQRDNKLMGDFPLKFLRKILLVYANPACARSKGLETSEVKYQGLIQLDAAQYNDPAGYYIVWEKCCRNKNVTNIDRPDQSGMIYYLAFPALLRGGGAFRNSSPVFLTPNPEYICRDKDFTLPFQATDADGDELRYSLVTPYRDNIYTPYGFKNSYKDPDFPLLSWQPGYSAKNAISGKPALTISSDGVLSVRPDKLGLFAFAVLCEEYRNGVKIGEVRRDHQILVVDCSPQVPPKPVITPVSPTGASPIAICLGSDITLTSENAPDFNYQWRRDGYNLPGENKPTIRTTLAGDYTVIKSFATVCTRDSVSEAFRVTYKPNDPARITVADTVICADRPASLQANTSPNFRYQWFQDGQPLPGETSPKLMSPRGGKYRLEILNTANNCLSADSVKLVKSPLTSAIVVASLSGPLCTGSQLTVRLPQSLTGISYSWQFNGAPLSTTAATTRADKPGGYLVTVSDSVCSVKSAVAQVNARPVPQIDSISPICGSSAPALALRGSPVGGVFSGTGVSGSQLNPALVGAGRHTVVYSVTNAAGCRADTTRTYTVVDVPQPDLGPNQTIVVGSRVSLTGPPGTGLTFTWLPVAGLSSGTAISTVAQPAQTTTYRLVVSRNGVCPLSDDVELTVLPGLFIPTAFSPNGDRMNDTWEFRGVESFPGCTVRVFNRWGEVVFASDDYQHPWDGRLSGQLIPSGVYHYMVRPTPFLPEQQGTLTVMY</sequence>
<proteinExistence type="predicted"/>
<evidence type="ECO:0000313" key="3">
    <source>
        <dbReference type="Proteomes" id="UP000664795"/>
    </source>
</evidence>
<evidence type="ECO:0000313" key="2">
    <source>
        <dbReference type="EMBL" id="MBO0930461.1"/>
    </source>
</evidence>
<gene>
    <name evidence="2" type="ORF">J2I48_05610</name>
</gene>
<protein>
    <submittedName>
        <fullName evidence="2">Gliding motility-associated C-terminal domain-containing protein</fullName>
    </submittedName>
</protein>